<dbReference type="EC" id="3.4.19.12" evidence="3"/>
<evidence type="ECO:0000259" key="12">
    <source>
        <dbReference type="PROSITE" id="PS50957"/>
    </source>
</evidence>
<dbReference type="GO" id="GO:0006508">
    <property type="term" value="P:proteolysis"/>
    <property type="evidence" value="ECO:0007669"/>
    <property type="project" value="UniProtKB-KW"/>
</dbReference>
<dbReference type="Gene3D" id="3.90.70.40">
    <property type="match status" value="1"/>
</dbReference>
<comment type="catalytic activity">
    <reaction evidence="1">
        <text>Thiol-dependent hydrolysis of ester, thioester, amide, peptide and isopeptide bonds formed by the C-terminal Gly of ubiquitin (a 76-residue protein attached to proteins as an intracellular targeting signal).</text>
        <dbReference type="EC" id="3.4.19.12"/>
    </reaction>
</comment>
<feature type="active site" evidence="11">
    <location>
        <position position="18"/>
    </location>
</feature>
<evidence type="ECO:0000256" key="5">
    <source>
        <dbReference type="ARBA" id="ARBA00022670"/>
    </source>
</evidence>
<evidence type="ECO:0000313" key="13">
    <source>
        <dbReference type="EMBL" id="KAE9544541.1"/>
    </source>
</evidence>
<dbReference type="GO" id="GO:0016579">
    <property type="term" value="P:protein deubiquitination"/>
    <property type="evidence" value="ECO:0007669"/>
    <property type="project" value="InterPro"/>
</dbReference>
<dbReference type="InterPro" id="IPR040053">
    <property type="entry name" value="JOSD1/2"/>
</dbReference>
<dbReference type="Pfam" id="PF02099">
    <property type="entry name" value="Josephin"/>
    <property type="match status" value="1"/>
</dbReference>
<proteinExistence type="predicted"/>
<dbReference type="PROSITE" id="PS50957">
    <property type="entry name" value="JOSEPHIN"/>
    <property type="match status" value="1"/>
</dbReference>
<dbReference type="FunFam" id="3.90.70.40:FF:000003">
    <property type="entry name" value="josephin-2 isoform X1"/>
    <property type="match status" value="1"/>
</dbReference>
<evidence type="ECO:0000256" key="10">
    <source>
        <dbReference type="ARBA" id="ARBA00077222"/>
    </source>
</evidence>
<evidence type="ECO:0000256" key="1">
    <source>
        <dbReference type="ARBA" id="ARBA00000707"/>
    </source>
</evidence>
<evidence type="ECO:0000256" key="8">
    <source>
        <dbReference type="ARBA" id="ARBA00058284"/>
    </source>
</evidence>
<evidence type="ECO:0000256" key="3">
    <source>
        <dbReference type="ARBA" id="ARBA00012759"/>
    </source>
</evidence>
<evidence type="ECO:0000256" key="11">
    <source>
        <dbReference type="PROSITE-ProRule" id="PRU00331"/>
    </source>
</evidence>
<gene>
    <name evidence="13" type="ORF">AGLY_000082</name>
</gene>
<reference evidence="13 14" key="1">
    <citation type="submission" date="2019-08" db="EMBL/GenBank/DDBJ databases">
        <title>The genome of the soybean aphid Biotype 1, its phylome, world population structure and adaptation to the North American continent.</title>
        <authorList>
            <person name="Giordano R."/>
            <person name="Donthu R.K."/>
            <person name="Hernandez A.G."/>
            <person name="Wright C.L."/>
            <person name="Zimin A.V."/>
        </authorList>
    </citation>
    <scope>NUCLEOTIDE SEQUENCE [LARGE SCALE GENOMIC DNA]</scope>
    <source>
        <tissue evidence="13">Whole aphids</tissue>
    </source>
</reference>
<keyword evidence="5" id="KW-0645">Protease</keyword>
<protein>
    <recommendedName>
        <fullName evidence="9">Josephin-2</fullName>
        <ecNumber evidence="3">3.4.19.12</ecNumber>
    </recommendedName>
    <alternativeName>
        <fullName evidence="10">Josephin domain-containing protein 2</fullName>
    </alternativeName>
</protein>
<comment type="function">
    <text evidence="8">Cleaves 'Lys-63'-linked poly-ubiquitin chains, and with lesser efficiency 'Lys-48'-linked poly-ubiquitin chains (in vitro). May act as a deubiquitinating enzyme.</text>
</comment>
<keyword evidence="4" id="KW-0963">Cytoplasm</keyword>
<keyword evidence="7 11" id="KW-0378">Hydrolase</keyword>
<evidence type="ECO:0000256" key="2">
    <source>
        <dbReference type="ARBA" id="ARBA00004514"/>
    </source>
</evidence>
<evidence type="ECO:0000313" key="14">
    <source>
        <dbReference type="Proteomes" id="UP000475862"/>
    </source>
</evidence>
<dbReference type="InterPro" id="IPR006155">
    <property type="entry name" value="Josephin"/>
</dbReference>
<dbReference type="OrthoDB" id="422700at2759"/>
<dbReference type="Proteomes" id="UP000475862">
    <property type="component" value="Unassembled WGS sequence"/>
</dbReference>
<feature type="active site" evidence="11">
    <location>
        <position position="120"/>
    </location>
</feature>
<evidence type="ECO:0000256" key="6">
    <source>
        <dbReference type="ARBA" id="ARBA00022786"/>
    </source>
</evidence>
<comment type="subcellular location">
    <subcellularLocation>
        <location evidence="2">Cytoplasm</location>
        <location evidence="2">Cytosol</location>
    </subcellularLocation>
</comment>
<dbReference type="GO" id="GO:0004843">
    <property type="term" value="F:cysteine-type deubiquitinase activity"/>
    <property type="evidence" value="ECO:0007669"/>
    <property type="project" value="UniProtKB-EC"/>
</dbReference>
<accession>A0A6G0U5Z1</accession>
<evidence type="ECO:0000256" key="7">
    <source>
        <dbReference type="ARBA" id="ARBA00022801"/>
    </source>
</evidence>
<feature type="active site" evidence="11">
    <location>
        <position position="135"/>
    </location>
</feature>
<dbReference type="SMART" id="SM01246">
    <property type="entry name" value="Josephin"/>
    <property type="match status" value="1"/>
</dbReference>
<dbReference type="PANTHER" id="PTHR13291">
    <property type="entry name" value="JOSEPHIN 1, 2"/>
    <property type="match status" value="1"/>
</dbReference>
<dbReference type="PANTHER" id="PTHR13291:SF0">
    <property type="entry name" value="JOSEPHIN-LIKE PROTEIN"/>
    <property type="match status" value="1"/>
</dbReference>
<name>A0A6G0U5Z1_APHGL</name>
<dbReference type="EMBL" id="VYZN01000001">
    <property type="protein sequence ID" value="KAE9544541.1"/>
    <property type="molecule type" value="Genomic_DNA"/>
</dbReference>
<sequence length="197" mass="22934">MLPESTPIYHEKQSKELCALHALNNLFQSKDAFKQMELDAICFSLSPNNYINPHRSILGIGNYDVNVLIAALQNKGYSAFWFDKRKDPKMLKLDKIFGFVMNIPSECRLGFLWLPLKRRHWISIKNINGIYYNLDSKLPKPSQIGNEEDLYNYFRNQLHINDNQLFVVVTGDNNNWIASEDTSTSVDQQQIQSFDKR</sequence>
<dbReference type="GO" id="GO:0005829">
    <property type="term" value="C:cytosol"/>
    <property type="evidence" value="ECO:0007669"/>
    <property type="project" value="UniProtKB-SubCell"/>
</dbReference>
<keyword evidence="6" id="KW-0833">Ubl conjugation pathway</keyword>
<organism evidence="13 14">
    <name type="scientific">Aphis glycines</name>
    <name type="common">Soybean aphid</name>
    <dbReference type="NCBI Taxonomy" id="307491"/>
    <lineage>
        <taxon>Eukaryota</taxon>
        <taxon>Metazoa</taxon>
        <taxon>Ecdysozoa</taxon>
        <taxon>Arthropoda</taxon>
        <taxon>Hexapoda</taxon>
        <taxon>Insecta</taxon>
        <taxon>Pterygota</taxon>
        <taxon>Neoptera</taxon>
        <taxon>Paraneoptera</taxon>
        <taxon>Hemiptera</taxon>
        <taxon>Sternorrhyncha</taxon>
        <taxon>Aphidomorpha</taxon>
        <taxon>Aphidoidea</taxon>
        <taxon>Aphididae</taxon>
        <taxon>Aphidini</taxon>
        <taxon>Aphis</taxon>
        <taxon>Aphis</taxon>
    </lineage>
</organism>
<feature type="domain" description="Josephin" evidence="12">
    <location>
        <begin position="5"/>
        <end position="183"/>
    </location>
</feature>
<dbReference type="AlphaFoldDB" id="A0A6G0U5Z1"/>
<evidence type="ECO:0000256" key="4">
    <source>
        <dbReference type="ARBA" id="ARBA00022490"/>
    </source>
</evidence>
<evidence type="ECO:0000256" key="9">
    <source>
        <dbReference type="ARBA" id="ARBA00069892"/>
    </source>
</evidence>
<keyword evidence="14" id="KW-1185">Reference proteome</keyword>
<comment type="caution">
    <text evidence="13">The sequence shown here is derived from an EMBL/GenBank/DDBJ whole genome shotgun (WGS) entry which is preliminary data.</text>
</comment>